<evidence type="ECO:0000313" key="3">
    <source>
        <dbReference type="Proteomes" id="UP001066276"/>
    </source>
</evidence>
<reference evidence="2" key="1">
    <citation type="journal article" date="2022" name="bioRxiv">
        <title>Sequencing and chromosome-scale assembly of the giantPleurodeles waltlgenome.</title>
        <authorList>
            <person name="Brown T."/>
            <person name="Elewa A."/>
            <person name="Iarovenko S."/>
            <person name="Subramanian E."/>
            <person name="Araus A.J."/>
            <person name="Petzold A."/>
            <person name="Susuki M."/>
            <person name="Suzuki K.-i.T."/>
            <person name="Hayashi T."/>
            <person name="Toyoda A."/>
            <person name="Oliveira C."/>
            <person name="Osipova E."/>
            <person name="Leigh N.D."/>
            <person name="Simon A."/>
            <person name="Yun M.H."/>
        </authorList>
    </citation>
    <scope>NUCLEOTIDE SEQUENCE</scope>
    <source>
        <strain evidence="2">20211129_DDA</strain>
        <tissue evidence="2">Liver</tissue>
    </source>
</reference>
<sequence>MGISDLFIVERAHPVQTRKPIPGPPLRPNVAKILNYRDLDQFLWVARERAPLIVESIQVSLFQEYSLAVQHGHTSFMEVKNLLNTAGQTHAQIVPAKLKAIHEQCFHFFDILEAVQTVLDHNIQDSQKQGRWRSPPLGPAPTTSVAEELQRLTHSLHHPFDKPGKSKGSPAFGSGTTD</sequence>
<dbReference type="Proteomes" id="UP001066276">
    <property type="component" value="Chromosome 3_2"/>
</dbReference>
<gene>
    <name evidence="2" type="ORF">NDU88_005067</name>
</gene>
<comment type="caution">
    <text evidence="2">The sequence shown here is derived from an EMBL/GenBank/DDBJ whole genome shotgun (WGS) entry which is preliminary data.</text>
</comment>
<dbReference type="EMBL" id="JANPWB010000006">
    <property type="protein sequence ID" value="KAJ1179834.1"/>
    <property type="molecule type" value="Genomic_DNA"/>
</dbReference>
<organism evidence="2 3">
    <name type="scientific">Pleurodeles waltl</name>
    <name type="common">Iberian ribbed newt</name>
    <dbReference type="NCBI Taxonomy" id="8319"/>
    <lineage>
        <taxon>Eukaryota</taxon>
        <taxon>Metazoa</taxon>
        <taxon>Chordata</taxon>
        <taxon>Craniata</taxon>
        <taxon>Vertebrata</taxon>
        <taxon>Euteleostomi</taxon>
        <taxon>Amphibia</taxon>
        <taxon>Batrachia</taxon>
        <taxon>Caudata</taxon>
        <taxon>Salamandroidea</taxon>
        <taxon>Salamandridae</taxon>
        <taxon>Pleurodelinae</taxon>
        <taxon>Pleurodeles</taxon>
    </lineage>
</organism>
<accession>A0AAV7TUK0</accession>
<evidence type="ECO:0000313" key="2">
    <source>
        <dbReference type="EMBL" id="KAJ1179834.1"/>
    </source>
</evidence>
<feature type="region of interest" description="Disordered" evidence="1">
    <location>
        <begin position="126"/>
        <end position="178"/>
    </location>
</feature>
<name>A0AAV7TUK0_PLEWA</name>
<protein>
    <submittedName>
        <fullName evidence="2">Uncharacterized protein</fullName>
    </submittedName>
</protein>
<dbReference type="AlphaFoldDB" id="A0AAV7TUK0"/>
<proteinExistence type="predicted"/>
<evidence type="ECO:0000256" key="1">
    <source>
        <dbReference type="SAM" id="MobiDB-lite"/>
    </source>
</evidence>
<keyword evidence="3" id="KW-1185">Reference proteome</keyword>
<dbReference type="InterPro" id="IPR042566">
    <property type="entry name" value="L1_C"/>
</dbReference>
<dbReference type="Gene3D" id="3.30.250.20">
    <property type="entry name" value="L1 transposable element, C-terminal domain"/>
    <property type="match status" value="1"/>
</dbReference>